<dbReference type="RefSeq" id="WP_310927205.1">
    <property type="nucleotide sequence ID" value="NZ_JAMQOQ010000001.1"/>
</dbReference>
<feature type="region of interest" description="Disordered" evidence="1">
    <location>
        <begin position="245"/>
        <end position="361"/>
    </location>
</feature>
<organism evidence="3 4">
    <name type="scientific">Halogeometricum luteum</name>
    <dbReference type="NCBI Taxonomy" id="2950537"/>
    <lineage>
        <taxon>Archaea</taxon>
        <taxon>Methanobacteriati</taxon>
        <taxon>Methanobacteriota</taxon>
        <taxon>Stenosarchaea group</taxon>
        <taxon>Halobacteria</taxon>
        <taxon>Halobacteriales</taxon>
        <taxon>Haloferacaceae</taxon>
        <taxon>Halogeometricum</taxon>
    </lineage>
</organism>
<evidence type="ECO:0008006" key="5">
    <source>
        <dbReference type="Google" id="ProtNLM"/>
    </source>
</evidence>
<dbReference type="EMBL" id="JAMQOQ010000001">
    <property type="protein sequence ID" value="MDS0293390.1"/>
    <property type="molecule type" value="Genomic_DNA"/>
</dbReference>
<feature type="compositionally biased region" description="Acidic residues" evidence="1">
    <location>
        <begin position="261"/>
        <end position="275"/>
    </location>
</feature>
<reference evidence="3 4" key="1">
    <citation type="submission" date="2022-06" db="EMBL/GenBank/DDBJ databases">
        <title>Halogeometricum sp. a new haloarchaeum isolate from saline soil.</title>
        <authorList>
            <person name="Strakova D."/>
            <person name="Galisteo C."/>
            <person name="Sanchez-Porro C."/>
            <person name="Ventosa A."/>
        </authorList>
    </citation>
    <scope>NUCLEOTIDE SEQUENCE [LARGE SCALE GENOMIC DNA]</scope>
    <source>
        <strain evidence="4">S3BR25-2</strain>
    </source>
</reference>
<evidence type="ECO:0000313" key="4">
    <source>
        <dbReference type="Proteomes" id="UP001254813"/>
    </source>
</evidence>
<proteinExistence type="predicted"/>
<comment type="caution">
    <text evidence="3">The sequence shown here is derived from an EMBL/GenBank/DDBJ whole genome shotgun (WGS) entry which is preliminary data.</text>
</comment>
<sequence length="401" mass="40126">MRYDNGTDAEVELAFDENVSAVRALNVSTVDGDANLTESVSVSRGRVVATVDGTAPDELTVAYDVADDAGNRYATEQAATVRSAAVTTGAGDDDTVYEGSTLAVLTDRTNTSVAVDAADGSVSRSESTGANSKAYLLDTGTLDRGAYDVVYGGDANRNATFRVESLGLTVGVADATVTNDDGATVAATVSADAGGRSVAVELRDADGNAVAADAAVLDGRGEYDYAFDASGLGAGDYAVLAVDGPSGAEKRSEPVVVSDPPSDDSDDGGDDDSEYGDYRDPTPTPTETTLSPTSTERSTADAGPVAGPSDGRDAAGVEFGENAEERETAVDAASPVNGVTEGATTDAAASPTTTEAAPVVASGTESETATGTGVPGFGVGAAAAALFLGAMFAVLTARRDR</sequence>
<evidence type="ECO:0000256" key="2">
    <source>
        <dbReference type="SAM" id="Phobius"/>
    </source>
</evidence>
<feature type="compositionally biased region" description="Low complexity" evidence="1">
    <location>
        <begin position="343"/>
        <end position="361"/>
    </location>
</feature>
<name>A0ABU2FY02_9EURY</name>
<protein>
    <recommendedName>
        <fullName evidence="5">PGF-CTERM protein</fullName>
    </recommendedName>
</protein>
<gene>
    <name evidence="3" type="ORF">NDI79_04285</name>
</gene>
<keyword evidence="2" id="KW-0472">Membrane</keyword>
<keyword evidence="2" id="KW-0812">Transmembrane</keyword>
<keyword evidence="2" id="KW-1133">Transmembrane helix</keyword>
<feature type="transmembrane region" description="Helical" evidence="2">
    <location>
        <begin position="376"/>
        <end position="397"/>
    </location>
</feature>
<keyword evidence="4" id="KW-1185">Reference proteome</keyword>
<evidence type="ECO:0000313" key="3">
    <source>
        <dbReference type="EMBL" id="MDS0293390.1"/>
    </source>
</evidence>
<evidence type="ECO:0000256" key="1">
    <source>
        <dbReference type="SAM" id="MobiDB-lite"/>
    </source>
</evidence>
<dbReference type="Proteomes" id="UP001254813">
    <property type="component" value="Unassembled WGS sequence"/>
</dbReference>
<accession>A0ABU2FY02</accession>
<feature type="compositionally biased region" description="Low complexity" evidence="1">
    <location>
        <begin position="285"/>
        <end position="297"/>
    </location>
</feature>